<keyword evidence="3" id="KW-1185">Reference proteome</keyword>
<feature type="compositionally biased region" description="Polar residues" evidence="1">
    <location>
        <begin position="29"/>
        <end position="61"/>
    </location>
</feature>
<dbReference type="Proteomes" id="UP001497623">
    <property type="component" value="Unassembled WGS sequence"/>
</dbReference>
<evidence type="ECO:0000313" key="3">
    <source>
        <dbReference type="Proteomes" id="UP001497623"/>
    </source>
</evidence>
<dbReference type="EMBL" id="CAXKWB010011220">
    <property type="protein sequence ID" value="CAL4100458.1"/>
    <property type="molecule type" value="Genomic_DNA"/>
</dbReference>
<accession>A0AAV2QVH2</accession>
<feature type="non-terminal residue" evidence="2">
    <location>
        <position position="1"/>
    </location>
</feature>
<feature type="non-terminal residue" evidence="2">
    <location>
        <position position="571"/>
    </location>
</feature>
<organism evidence="2 3">
    <name type="scientific">Meganyctiphanes norvegica</name>
    <name type="common">Northern krill</name>
    <name type="synonym">Thysanopoda norvegica</name>
    <dbReference type="NCBI Taxonomy" id="48144"/>
    <lineage>
        <taxon>Eukaryota</taxon>
        <taxon>Metazoa</taxon>
        <taxon>Ecdysozoa</taxon>
        <taxon>Arthropoda</taxon>
        <taxon>Crustacea</taxon>
        <taxon>Multicrustacea</taxon>
        <taxon>Malacostraca</taxon>
        <taxon>Eumalacostraca</taxon>
        <taxon>Eucarida</taxon>
        <taxon>Euphausiacea</taxon>
        <taxon>Euphausiidae</taxon>
        <taxon>Meganyctiphanes</taxon>
    </lineage>
</organism>
<feature type="compositionally biased region" description="Low complexity" evidence="1">
    <location>
        <begin position="9"/>
        <end position="21"/>
    </location>
</feature>
<sequence>QVGLKEGESSSSDSTPTCSPTKLVVTDVNKLSSVEETSKSTSLEQSTSTSPPGNSDSRLTLTTQGGQTVARLATTNLSASMVQQLLNKASVKNKTCGVVQKVGSVSGLQVGQGRLISNSVRPSLKTNIQFVPLKLLQDKQTSALSNKSVSVSAANVKLITSNGQLVTSSNQLSRNIPISTATVATSTTTFTSTSTVTTTAIGKVIPTTSSSKCGIQNMVLMPGGQLVSGQVMSGAQVVSGGQVVSGAQLVSGGHVVSAGQSVSGTQIITSNKLLSGGHQVNQLVPSAQIVTSNTKGLQIVTTQTGQILTTGKTGLQLIKGHSNQFVTTGGKGLQLITSQGGQFVSSGGKALQLVTSQGGQFVSSGGKSLQLVSSQGGQFVSSGMKNLQLVTSPGCKLVSKGEKGNTVVHLSPLVVQQGDLGNLKKPIVPVNSNKIVGGVGKIQGVNKPQVAGVSLLRGSAVPLSSLLKPLSVISTSGIKPSSNIISGKNTKSIKSAENNHDFGIKNKVTNVRNKQLDAKFQDLEEVVEQWGLQCRKYDKICGRCTSMSGCLRVWVRAFPIIAESREIPPQS</sequence>
<dbReference type="AlphaFoldDB" id="A0AAV2QVH2"/>
<feature type="region of interest" description="Disordered" evidence="1">
    <location>
        <begin position="1"/>
        <end position="61"/>
    </location>
</feature>
<evidence type="ECO:0000256" key="1">
    <source>
        <dbReference type="SAM" id="MobiDB-lite"/>
    </source>
</evidence>
<proteinExistence type="predicted"/>
<gene>
    <name evidence="2" type="ORF">MNOR_LOCUS16801</name>
</gene>
<protein>
    <submittedName>
        <fullName evidence="2">Uncharacterized protein</fullName>
    </submittedName>
</protein>
<reference evidence="2 3" key="1">
    <citation type="submission" date="2024-05" db="EMBL/GenBank/DDBJ databases">
        <authorList>
            <person name="Wallberg A."/>
        </authorList>
    </citation>
    <scope>NUCLEOTIDE SEQUENCE [LARGE SCALE GENOMIC DNA]</scope>
</reference>
<name>A0AAV2QVH2_MEGNR</name>
<comment type="caution">
    <text evidence="2">The sequence shown here is derived from an EMBL/GenBank/DDBJ whole genome shotgun (WGS) entry which is preliminary data.</text>
</comment>
<evidence type="ECO:0000313" key="2">
    <source>
        <dbReference type="EMBL" id="CAL4100458.1"/>
    </source>
</evidence>